<accession>A0A915KIS0</accession>
<sequence length="86" mass="9358">LLPLPSKDAASISQTITHALEKDGLKLTNLVGIGCDGASVLTGRRSGVFTRLKEHQPHLVMVRCICHSLHIAALRAIDELPKYMTE</sequence>
<protein>
    <submittedName>
        <fullName evidence="2">Zinc finger protein 862</fullName>
    </submittedName>
</protein>
<evidence type="ECO:0000313" key="1">
    <source>
        <dbReference type="Proteomes" id="UP000887565"/>
    </source>
</evidence>
<dbReference type="PANTHER" id="PTHR46880">
    <property type="entry name" value="RAS-ASSOCIATING DOMAIN-CONTAINING PROTEIN"/>
    <property type="match status" value="1"/>
</dbReference>
<dbReference type="Proteomes" id="UP000887565">
    <property type="component" value="Unplaced"/>
</dbReference>
<proteinExistence type="predicted"/>
<evidence type="ECO:0000313" key="2">
    <source>
        <dbReference type="WBParaSite" id="nRc.2.0.1.t38730-RA"/>
    </source>
</evidence>
<name>A0A915KIS0_ROMCU</name>
<organism evidence="1 2">
    <name type="scientific">Romanomermis culicivorax</name>
    <name type="common">Nematode worm</name>
    <dbReference type="NCBI Taxonomy" id="13658"/>
    <lineage>
        <taxon>Eukaryota</taxon>
        <taxon>Metazoa</taxon>
        <taxon>Ecdysozoa</taxon>
        <taxon>Nematoda</taxon>
        <taxon>Enoplea</taxon>
        <taxon>Dorylaimia</taxon>
        <taxon>Mermithida</taxon>
        <taxon>Mermithoidea</taxon>
        <taxon>Mermithidae</taxon>
        <taxon>Romanomermis</taxon>
    </lineage>
</organism>
<keyword evidence="1" id="KW-1185">Reference proteome</keyword>
<dbReference type="AlphaFoldDB" id="A0A915KIS0"/>
<reference evidence="2" key="1">
    <citation type="submission" date="2022-11" db="UniProtKB">
        <authorList>
            <consortium name="WormBaseParasite"/>
        </authorList>
    </citation>
    <scope>IDENTIFICATION</scope>
</reference>
<dbReference type="PANTHER" id="PTHR46880:SF5">
    <property type="entry name" value="DUF4371 DOMAIN-CONTAINING PROTEIN"/>
    <property type="match status" value="1"/>
</dbReference>
<dbReference type="WBParaSite" id="nRc.2.0.1.t38730-RA">
    <property type="protein sequence ID" value="nRc.2.0.1.t38730-RA"/>
    <property type="gene ID" value="nRc.2.0.1.g38730"/>
</dbReference>